<name>N4UKX5_FUSC1</name>
<accession>N4UKX5</accession>
<organism evidence="1 2">
    <name type="scientific">Fusarium oxysporum f. sp. cubense (strain race 1)</name>
    <name type="common">Panama disease fungus</name>
    <dbReference type="NCBI Taxonomy" id="1229664"/>
    <lineage>
        <taxon>Eukaryota</taxon>
        <taxon>Fungi</taxon>
        <taxon>Dikarya</taxon>
        <taxon>Ascomycota</taxon>
        <taxon>Pezizomycotina</taxon>
        <taxon>Sordariomycetes</taxon>
        <taxon>Hypocreomycetidae</taxon>
        <taxon>Hypocreales</taxon>
        <taxon>Nectriaceae</taxon>
        <taxon>Fusarium</taxon>
        <taxon>Fusarium oxysporum species complex</taxon>
    </lineage>
</organism>
<dbReference type="OMA" id="DELQYAC"/>
<protein>
    <submittedName>
        <fullName evidence="1">Uncharacterized protein</fullName>
    </submittedName>
</protein>
<dbReference type="AlphaFoldDB" id="N4UKX5"/>
<proteinExistence type="predicted"/>
<dbReference type="STRING" id="1229664.N4UKX5"/>
<evidence type="ECO:0000313" key="2">
    <source>
        <dbReference type="Proteomes" id="UP000016928"/>
    </source>
</evidence>
<gene>
    <name evidence="1" type="ORF">FOC1_g10011820</name>
</gene>
<dbReference type="EMBL" id="KB730216">
    <property type="protein sequence ID" value="ENH69466.1"/>
    <property type="molecule type" value="Genomic_DNA"/>
</dbReference>
<sequence>MNISLKEDICDLVWPGTQRTEIPSLRVASCISDELQYACRHWAYHFQKIETPLINLDEVFVFLQKHLFHWLEALSLIGRFRESIQVIKILQTVIKVRMAVDFLNHETNRAERTKQAAWKFAARNPRLSSHELDNY</sequence>
<reference evidence="2" key="1">
    <citation type="submission" date="2012-09" db="EMBL/GenBank/DDBJ databases">
        <title>Genome sequencing and comparative transcriptomics of race 1 and race 4 of banana pathogen: Fusarium oxysporum f. sp. cubense.</title>
        <authorList>
            <person name="Fang X."/>
            <person name="Huang J."/>
        </authorList>
    </citation>
    <scope>NUCLEOTIDE SEQUENCE [LARGE SCALE GENOMIC DNA]</scope>
    <source>
        <strain evidence="2">race 1</strain>
    </source>
</reference>
<dbReference type="HOGENOM" id="CLU_1885818_0_0_1"/>
<dbReference type="VEuPathDB" id="FungiDB:FOC1_g10011820"/>
<evidence type="ECO:0000313" key="1">
    <source>
        <dbReference type="EMBL" id="ENH69466.1"/>
    </source>
</evidence>
<reference evidence="2" key="2">
    <citation type="journal article" date="2014" name="PLoS ONE">
        <title>Genome and Transcriptome Analysis of the Fungal Pathogen Fusarium oxysporum f. sp. cubense Causing Banana Vascular Wilt Disease.</title>
        <authorList>
            <person name="Guo L."/>
            <person name="Han L."/>
            <person name="Yang L."/>
            <person name="Zeng H."/>
            <person name="Fan D."/>
            <person name="Zhu Y."/>
            <person name="Feng Y."/>
            <person name="Wang G."/>
            <person name="Peng C."/>
            <person name="Jiang X."/>
            <person name="Zhou D."/>
            <person name="Ni P."/>
            <person name="Liang C."/>
            <person name="Liu L."/>
            <person name="Wang J."/>
            <person name="Mao C."/>
            <person name="Fang X."/>
            <person name="Peng M."/>
            <person name="Huang J."/>
        </authorList>
    </citation>
    <scope>NUCLEOTIDE SEQUENCE [LARGE SCALE GENOMIC DNA]</scope>
    <source>
        <strain evidence="2">race 1</strain>
    </source>
</reference>
<dbReference type="Proteomes" id="UP000016928">
    <property type="component" value="Unassembled WGS sequence"/>
</dbReference>